<feature type="compositionally biased region" description="Polar residues" evidence="2">
    <location>
        <begin position="11"/>
        <end position="22"/>
    </location>
</feature>
<dbReference type="VEuPathDB" id="FungiDB:PV06_00914"/>
<sequence>MVVIQDHRTRMSSSVVDQSSRMNGAATQNGNAANGNGSSSIHPEQHPLDVTDFGIFDDEIQNEMVNLKRGWSGIDQTFDRLHKIFDKHGRIVSTVKERYGDDNDLVQKIKVLEEQKRGFADVLMGRIHDHGVEVDELKSQHNTEIGALKKKHDKEISKWKEEAAAGDQKKKYYEELEKKSRADLAQERSKMEMEFREKEKKMKEEIIGLKKSNEVFEGQLKSATYNLARAREECQYLNEQNNDLRAPYLTVPEPVQHYAEQYESLFAKIEEIARTYFENLPEEALNQPAFTSMNLIKLHNLLVFKGIPITPDLCSKHLRLAAVQNVIYEAINNTLWKPWFCGYLRQNNEDQELVPKMFECLKDRGENERQNWKISTLRILERLDDTVDMVEIVTIPVKEIVRRLKPLLNENQSESLRTDLIDTFIKAIELGKKSQREKDPILISMEPTEADSEGWQEYLKDYERSSFVDSSFGSPVEPFHQRLLVSPLVYREANKPIGSMTRQKMSNDKRDSRTGDVQVICAGMALFSDTGILRDGAAQSKEINNAAREKVSTFGTGGNRNGGSSAASSPTMRRRVGSIPASVTASAAPSTLWGAGLGIATESTYG</sequence>
<reference evidence="3 4" key="1">
    <citation type="submission" date="2015-01" db="EMBL/GenBank/DDBJ databases">
        <title>The Genome Sequence of Exophiala oligosperma CBS72588.</title>
        <authorList>
            <consortium name="The Broad Institute Genomics Platform"/>
            <person name="Cuomo C."/>
            <person name="de Hoog S."/>
            <person name="Gorbushina A."/>
            <person name="Stielow B."/>
            <person name="Teixiera M."/>
            <person name="Abouelleil A."/>
            <person name="Chapman S.B."/>
            <person name="Priest M."/>
            <person name="Young S.K."/>
            <person name="Wortman J."/>
            <person name="Nusbaum C."/>
            <person name="Birren B."/>
        </authorList>
    </citation>
    <scope>NUCLEOTIDE SEQUENCE [LARGE SCALE GENOMIC DNA]</scope>
    <source>
        <strain evidence="3 4">CBS 72588</strain>
    </source>
</reference>
<feature type="region of interest" description="Disordered" evidence="2">
    <location>
        <begin position="1"/>
        <end position="48"/>
    </location>
</feature>
<feature type="region of interest" description="Disordered" evidence="2">
    <location>
        <begin position="550"/>
        <end position="580"/>
    </location>
</feature>
<evidence type="ECO:0000256" key="2">
    <source>
        <dbReference type="SAM" id="MobiDB-lite"/>
    </source>
</evidence>
<dbReference type="EMBL" id="KN847332">
    <property type="protein sequence ID" value="KIW48312.1"/>
    <property type="molecule type" value="Genomic_DNA"/>
</dbReference>
<dbReference type="RefSeq" id="XP_016268528.1">
    <property type="nucleotide sequence ID" value="XM_016401475.1"/>
</dbReference>
<feature type="compositionally biased region" description="Low complexity" evidence="2">
    <location>
        <begin position="23"/>
        <end position="37"/>
    </location>
</feature>
<dbReference type="GeneID" id="27352988"/>
<evidence type="ECO:0000313" key="4">
    <source>
        <dbReference type="Proteomes" id="UP000053342"/>
    </source>
</evidence>
<keyword evidence="1" id="KW-0175">Coiled coil</keyword>
<name>A0A0D2CEI0_9EURO</name>
<feature type="coiled-coil region" evidence="1">
    <location>
        <begin position="181"/>
        <end position="240"/>
    </location>
</feature>
<evidence type="ECO:0000256" key="1">
    <source>
        <dbReference type="SAM" id="Coils"/>
    </source>
</evidence>
<dbReference type="Proteomes" id="UP000053342">
    <property type="component" value="Unassembled WGS sequence"/>
</dbReference>
<keyword evidence="4" id="KW-1185">Reference proteome</keyword>
<gene>
    <name evidence="3" type="ORF">PV06_00914</name>
</gene>
<organism evidence="3 4">
    <name type="scientific">Exophiala oligosperma</name>
    <dbReference type="NCBI Taxonomy" id="215243"/>
    <lineage>
        <taxon>Eukaryota</taxon>
        <taxon>Fungi</taxon>
        <taxon>Dikarya</taxon>
        <taxon>Ascomycota</taxon>
        <taxon>Pezizomycotina</taxon>
        <taxon>Eurotiomycetes</taxon>
        <taxon>Chaetothyriomycetidae</taxon>
        <taxon>Chaetothyriales</taxon>
        <taxon>Herpotrichiellaceae</taxon>
        <taxon>Exophiala</taxon>
    </lineage>
</organism>
<dbReference type="STRING" id="215243.A0A0D2CEI0"/>
<dbReference type="AlphaFoldDB" id="A0A0D2CEI0"/>
<accession>A0A0D2CEI0</accession>
<protein>
    <submittedName>
        <fullName evidence="3">Uncharacterized protein</fullName>
    </submittedName>
</protein>
<dbReference type="HOGENOM" id="CLU_461528_0_0_1"/>
<dbReference type="OrthoDB" id="6365728at2759"/>
<proteinExistence type="predicted"/>
<evidence type="ECO:0000313" key="3">
    <source>
        <dbReference type="EMBL" id="KIW48312.1"/>
    </source>
</evidence>